<dbReference type="AlphaFoldDB" id="A0A9Q0L0G9"/>
<proteinExistence type="predicted"/>
<protein>
    <submittedName>
        <fullName evidence="1">Uncharacterized protein</fullName>
    </submittedName>
</protein>
<organism evidence="1 2">
    <name type="scientific">Protea cynaroides</name>
    <dbReference type="NCBI Taxonomy" id="273540"/>
    <lineage>
        <taxon>Eukaryota</taxon>
        <taxon>Viridiplantae</taxon>
        <taxon>Streptophyta</taxon>
        <taxon>Embryophyta</taxon>
        <taxon>Tracheophyta</taxon>
        <taxon>Spermatophyta</taxon>
        <taxon>Magnoliopsida</taxon>
        <taxon>Proteales</taxon>
        <taxon>Proteaceae</taxon>
        <taxon>Protea</taxon>
    </lineage>
</organism>
<accession>A0A9Q0L0G9</accession>
<keyword evidence="2" id="KW-1185">Reference proteome</keyword>
<reference evidence="1" key="1">
    <citation type="journal article" date="2023" name="Plant J.">
        <title>The genome of the king protea, Protea cynaroides.</title>
        <authorList>
            <person name="Chang J."/>
            <person name="Duong T.A."/>
            <person name="Schoeman C."/>
            <person name="Ma X."/>
            <person name="Roodt D."/>
            <person name="Barker N."/>
            <person name="Li Z."/>
            <person name="Van de Peer Y."/>
            <person name="Mizrachi E."/>
        </authorList>
    </citation>
    <scope>NUCLEOTIDE SEQUENCE</scope>
    <source>
        <tissue evidence="1">Young leaves</tissue>
    </source>
</reference>
<comment type="caution">
    <text evidence="1">The sequence shown here is derived from an EMBL/GenBank/DDBJ whole genome shotgun (WGS) entry which is preliminary data.</text>
</comment>
<sequence length="207" mass="23116">MKGYPTEGSPLQAPSDVSLHLLQLLKRVETFSPCSDFSHKHAFKVVFRGIISQAQEPWLSSHIVVFEEGSNEGDFSFSRAMNPNALYWPKWSITNSARGTISSDVANRLLEGIFLLKDAEFFEGQLRKELMKANEKSAIDEGKREERHQQFNFSKYPLDVNMLTDNEEEEEGSPDGQALEGVPQVLQTKEAGGETALALIPVQVEAS</sequence>
<name>A0A9Q0L0G9_9MAGN</name>
<gene>
    <name evidence="1" type="ORF">NE237_010837</name>
</gene>
<evidence type="ECO:0000313" key="2">
    <source>
        <dbReference type="Proteomes" id="UP001141806"/>
    </source>
</evidence>
<evidence type="ECO:0000313" key="1">
    <source>
        <dbReference type="EMBL" id="KAJ4980057.1"/>
    </source>
</evidence>
<dbReference type="Proteomes" id="UP001141806">
    <property type="component" value="Unassembled WGS sequence"/>
</dbReference>
<dbReference type="EMBL" id="JAMYWD010000002">
    <property type="protein sequence ID" value="KAJ4980057.1"/>
    <property type="molecule type" value="Genomic_DNA"/>
</dbReference>